<evidence type="ECO:0000256" key="6">
    <source>
        <dbReference type="ARBA" id="ARBA00022692"/>
    </source>
</evidence>
<keyword evidence="5 13" id="KW-0808">Transferase</keyword>
<reference evidence="16 17" key="1">
    <citation type="journal article" date="2021" name="Elife">
        <title>Chloroplast acquisition without the gene transfer in kleptoplastic sea slugs, Plakobranchus ocellatus.</title>
        <authorList>
            <person name="Maeda T."/>
            <person name="Takahashi S."/>
            <person name="Yoshida T."/>
            <person name="Shimamura S."/>
            <person name="Takaki Y."/>
            <person name="Nagai Y."/>
            <person name="Toyoda A."/>
            <person name="Suzuki Y."/>
            <person name="Arimoto A."/>
            <person name="Ishii H."/>
            <person name="Satoh N."/>
            <person name="Nishiyama T."/>
            <person name="Hasebe M."/>
            <person name="Maruyama T."/>
            <person name="Minagawa J."/>
            <person name="Obokata J."/>
            <person name="Shigenobu S."/>
        </authorList>
    </citation>
    <scope>NUCLEOTIDE SEQUENCE [LARGE SCALE GENOMIC DNA]</scope>
</reference>
<dbReference type="InterPro" id="IPR016039">
    <property type="entry name" value="Thiolase-like"/>
</dbReference>
<dbReference type="InterPro" id="IPR014031">
    <property type="entry name" value="Ketoacyl_synth_C"/>
</dbReference>
<evidence type="ECO:0000256" key="11">
    <source>
        <dbReference type="ARBA" id="ARBA00023160"/>
    </source>
</evidence>
<dbReference type="EMBL" id="BMAT01010395">
    <property type="protein sequence ID" value="GFS26179.1"/>
    <property type="molecule type" value="Genomic_DNA"/>
</dbReference>
<keyword evidence="8 14" id="KW-1133">Transmembrane helix</keyword>
<protein>
    <recommendedName>
        <fullName evidence="3">beta-ketoacyl-[acyl-carrier-protein] synthase I</fullName>
        <ecNumber evidence="3">2.3.1.41</ecNumber>
    </recommendedName>
</protein>
<dbReference type="NCBIfam" id="NF005589">
    <property type="entry name" value="PRK07314.1"/>
    <property type="match status" value="1"/>
</dbReference>
<gene>
    <name evidence="16" type="ORF">ElyMa_005205500</name>
</gene>
<dbReference type="InterPro" id="IPR000794">
    <property type="entry name" value="Beta-ketoacyl_synthase"/>
</dbReference>
<evidence type="ECO:0000256" key="10">
    <source>
        <dbReference type="ARBA" id="ARBA00023136"/>
    </source>
</evidence>
<evidence type="ECO:0000256" key="1">
    <source>
        <dbReference type="ARBA" id="ARBA00004370"/>
    </source>
</evidence>
<evidence type="ECO:0000256" key="9">
    <source>
        <dbReference type="ARBA" id="ARBA00023098"/>
    </source>
</evidence>
<evidence type="ECO:0000256" key="7">
    <source>
        <dbReference type="ARBA" id="ARBA00022832"/>
    </source>
</evidence>
<dbReference type="InterPro" id="IPR023408">
    <property type="entry name" value="MscS_beta-dom_sf"/>
</dbReference>
<evidence type="ECO:0000256" key="3">
    <source>
        <dbReference type="ARBA" id="ARBA00013191"/>
    </source>
</evidence>
<keyword evidence="4" id="KW-0444">Lipid biosynthesis</keyword>
<dbReference type="GO" id="GO:0005829">
    <property type="term" value="C:cytosol"/>
    <property type="evidence" value="ECO:0007669"/>
    <property type="project" value="TreeGrafter"/>
</dbReference>
<evidence type="ECO:0000256" key="13">
    <source>
        <dbReference type="RuleBase" id="RU003694"/>
    </source>
</evidence>
<keyword evidence="9" id="KW-0443">Lipid metabolism</keyword>
<dbReference type="Gene3D" id="3.40.47.10">
    <property type="match status" value="1"/>
</dbReference>
<dbReference type="SUPFAM" id="SSF53901">
    <property type="entry name" value="Thiolase-like"/>
    <property type="match status" value="2"/>
</dbReference>
<dbReference type="InterPro" id="IPR020841">
    <property type="entry name" value="PKS_Beta-ketoAc_synthase_dom"/>
</dbReference>
<dbReference type="InterPro" id="IPR006685">
    <property type="entry name" value="MscS_channel_2nd"/>
</dbReference>
<dbReference type="InterPro" id="IPR014030">
    <property type="entry name" value="Ketoacyl_synth_N"/>
</dbReference>
<dbReference type="FunFam" id="3.40.47.10:FF:000018">
    <property type="entry name" value="3-oxoacyl-[acyl-carrier-protein] synthase 2"/>
    <property type="match status" value="1"/>
</dbReference>
<dbReference type="EC" id="2.3.1.41" evidence="3"/>
<dbReference type="Pfam" id="PF00924">
    <property type="entry name" value="MS_channel_2nd"/>
    <property type="match status" value="1"/>
</dbReference>
<keyword evidence="10 14" id="KW-0472">Membrane</keyword>
<dbReference type="GO" id="GO:0004315">
    <property type="term" value="F:3-oxoacyl-[acyl-carrier-protein] synthase activity"/>
    <property type="evidence" value="ECO:0007669"/>
    <property type="project" value="UniProtKB-EC"/>
</dbReference>
<dbReference type="Proteomes" id="UP000762676">
    <property type="component" value="Unassembled WGS sequence"/>
</dbReference>
<dbReference type="GO" id="GO:0016020">
    <property type="term" value="C:membrane"/>
    <property type="evidence" value="ECO:0007669"/>
    <property type="project" value="UniProtKB-SubCell"/>
</dbReference>
<dbReference type="GO" id="GO:0006633">
    <property type="term" value="P:fatty acid biosynthetic process"/>
    <property type="evidence" value="ECO:0007669"/>
    <property type="project" value="UniProtKB-KW"/>
</dbReference>
<keyword evidence="7" id="KW-0276">Fatty acid metabolism</keyword>
<keyword evidence="11" id="KW-0275">Fatty acid biosynthesis</keyword>
<keyword evidence="12" id="KW-0012">Acyltransferase</keyword>
<name>A0AAV4JU11_9GAST</name>
<evidence type="ECO:0000256" key="14">
    <source>
        <dbReference type="SAM" id="Phobius"/>
    </source>
</evidence>
<evidence type="ECO:0000256" key="12">
    <source>
        <dbReference type="ARBA" id="ARBA00023315"/>
    </source>
</evidence>
<dbReference type="InterPro" id="IPR018201">
    <property type="entry name" value="Ketoacyl_synth_AS"/>
</dbReference>
<evidence type="ECO:0000313" key="16">
    <source>
        <dbReference type="EMBL" id="GFS26179.1"/>
    </source>
</evidence>
<dbReference type="Pfam" id="PF02801">
    <property type="entry name" value="Ketoacyl-synt_C"/>
    <property type="match status" value="1"/>
</dbReference>
<evidence type="ECO:0000259" key="15">
    <source>
        <dbReference type="PROSITE" id="PS52004"/>
    </source>
</evidence>
<dbReference type="PROSITE" id="PS00606">
    <property type="entry name" value="KS3_1"/>
    <property type="match status" value="1"/>
</dbReference>
<evidence type="ECO:0000256" key="8">
    <source>
        <dbReference type="ARBA" id="ARBA00022989"/>
    </source>
</evidence>
<sequence>MTVWGLGVLVTLSTLTDTPVMAFLTTLGAASAIVLLIFKDTILGFVASIQVSANDIVRIDDWVTQEKYGADGEVIEINLTTVKVRNFDNTITTIPTYSLTSDSFKNWRGMQEGGGRRIKRCIFIKQGSVKFLSEGDLERLSNIQILEHYIRARQKEVEDHNLEFGYNNKTHRVNGRNLTNLGVFRKYCDIYLENHKAINGDLTLMTRHLQPTNRGIPIEIYAFCKNKEWVKYERVQADIFEHLIACVSYFDLAIYESFSELKKFACELKAYDPLEHFDRKEQRKYDRFAQYALVCATEAIEHSGLNLDRVAKDRVGVIWGTGIGGIETFQEEIRNFEKGNGIPRYSPFFIPKIIVDIAAGLISMKFGFRGPNFATVSACASSANAIVDAYNYIRLGYSDIIVTGGSEAAISKSGIAGFNALHALSTRNEDPSKASRPFDKTRDGFVLGEGAGAIVLEEYESAKLRGAKIYSEVVGAGLSADAYHMTAPHPEGVGVIEVMKKCLESASLDISQLDAINTHGTSTPLGDAAELKAIVQLFGSHAKNLNINSTKSMTGHLLGAAGAIESIACILSIENGEVPPTINYTVKDENISPDLNLTLNKSQKRDVCYVMSNTFGFGGHNVSILFKKTKE</sequence>
<dbReference type="InterPro" id="IPR017568">
    <property type="entry name" value="3-oxoacyl-ACP_synth-2"/>
</dbReference>
<evidence type="ECO:0000256" key="5">
    <source>
        <dbReference type="ARBA" id="ARBA00022679"/>
    </source>
</evidence>
<dbReference type="PROSITE" id="PS52004">
    <property type="entry name" value="KS3_2"/>
    <property type="match status" value="1"/>
</dbReference>
<dbReference type="AlphaFoldDB" id="A0AAV4JU11"/>
<dbReference type="SUPFAM" id="SSF50182">
    <property type="entry name" value="Sm-like ribonucleoproteins"/>
    <property type="match status" value="1"/>
</dbReference>
<comment type="similarity">
    <text evidence="2 13">Belongs to the thiolase-like superfamily. Beta-ketoacyl-ACP synthases family.</text>
</comment>
<accession>A0AAV4JU11</accession>
<dbReference type="PANTHER" id="PTHR11712:SF336">
    <property type="entry name" value="3-OXOACYL-[ACYL-CARRIER-PROTEIN] SYNTHASE, MITOCHONDRIAL"/>
    <property type="match status" value="1"/>
</dbReference>
<comment type="caution">
    <text evidence="16">The sequence shown here is derived from an EMBL/GenBank/DDBJ whole genome shotgun (WGS) entry which is preliminary data.</text>
</comment>
<dbReference type="NCBIfam" id="TIGR03150">
    <property type="entry name" value="fabF"/>
    <property type="match status" value="1"/>
</dbReference>
<proteinExistence type="inferred from homology"/>
<evidence type="ECO:0000313" key="17">
    <source>
        <dbReference type="Proteomes" id="UP000762676"/>
    </source>
</evidence>
<dbReference type="CDD" id="cd00834">
    <property type="entry name" value="KAS_I_II"/>
    <property type="match status" value="1"/>
</dbReference>
<dbReference type="Pfam" id="PF00109">
    <property type="entry name" value="ketoacyl-synt"/>
    <property type="match status" value="1"/>
</dbReference>
<evidence type="ECO:0000256" key="2">
    <source>
        <dbReference type="ARBA" id="ARBA00008467"/>
    </source>
</evidence>
<comment type="subcellular location">
    <subcellularLocation>
        <location evidence="1">Membrane</location>
    </subcellularLocation>
</comment>
<dbReference type="Gene3D" id="2.30.30.60">
    <property type="match status" value="1"/>
</dbReference>
<dbReference type="PANTHER" id="PTHR11712">
    <property type="entry name" value="POLYKETIDE SYNTHASE-RELATED"/>
    <property type="match status" value="1"/>
</dbReference>
<dbReference type="InterPro" id="IPR010920">
    <property type="entry name" value="LSM_dom_sf"/>
</dbReference>
<keyword evidence="6 14" id="KW-0812">Transmembrane</keyword>
<feature type="domain" description="Ketosynthase family 3 (KS3)" evidence="15">
    <location>
        <begin position="193"/>
        <end position="628"/>
    </location>
</feature>
<dbReference type="SMART" id="SM00825">
    <property type="entry name" value="PKS_KS"/>
    <property type="match status" value="1"/>
</dbReference>
<dbReference type="GO" id="GO:0055085">
    <property type="term" value="P:transmembrane transport"/>
    <property type="evidence" value="ECO:0007669"/>
    <property type="project" value="InterPro"/>
</dbReference>
<feature type="transmembrane region" description="Helical" evidence="14">
    <location>
        <begin position="20"/>
        <end position="38"/>
    </location>
</feature>
<organism evidence="16 17">
    <name type="scientific">Elysia marginata</name>
    <dbReference type="NCBI Taxonomy" id="1093978"/>
    <lineage>
        <taxon>Eukaryota</taxon>
        <taxon>Metazoa</taxon>
        <taxon>Spiralia</taxon>
        <taxon>Lophotrochozoa</taxon>
        <taxon>Mollusca</taxon>
        <taxon>Gastropoda</taxon>
        <taxon>Heterobranchia</taxon>
        <taxon>Euthyneura</taxon>
        <taxon>Panpulmonata</taxon>
        <taxon>Sacoglossa</taxon>
        <taxon>Placobranchoidea</taxon>
        <taxon>Plakobranchidae</taxon>
        <taxon>Elysia</taxon>
    </lineage>
</organism>
<keyword evidence="17" id="KW-1185">Reference proteome</keyword>
<evidence type="ECO:0000256" key="4">
    <source>
        <dbReference type="ARBA" id="ARBA00022516"/>
    </source>
</evidence>